<proteinExistence type="predicted"/>
<protein>
    <submittedName>
        <fullName evidence="2">Uncharacterized protein</fullName>
    </submittedName>
</protein>
<evidence type="ECO:0000313" key="3">
    <source>
        <dbReference type="Proteomes" id="UP001473302"/>
    </source>
</evidence>
<gene>
    <name evidence="2" type="ORF">MFLAVUS_006400</name>
</gene>
<feature type="region of interest" description="Disordered" evidence="1">
    <location>
        <begin position="23"/>
        <end position="58"/>
    </location>
</feature>
<reference evidence="2 3" key="1">
    <citation type="submission" date="2024-04" db="EMBL/GenBank/DDBJ databases">
        <title>genome sequences of Mucor flavus KT1a and Helicostylum pulchrum KT1b strains isolated from the surface of a dry-aged beef.</title>
        <authorList>
            <person name="Toyotome T."/>
            <person name="Hosono M."/>
            <person name="Torimaru M."/>
            <person name="Fukuda K."/>
            <person name="Mikami N."/>
        </authorList>
    </citation>
    <scope>NUCLEOTIDE SEQUENCE [LARGE SCALE GENOMIC DNA]</scope>
    <source>
        <strain evidence="2 3">KT1a</strain>
    </source>
</reference>
<evidence type="ECO:0000313" key="2">
    <source>
        <dbReference type="EMBL" id="GAA5812939.1"/>
    </source>
</evidence>
<sequence>MRTPIFPAVEEFVRSKKQVKYAKLQEESSNTDTSKKSIGKRDTAKEKQEKSVAKRSRATASSSTTVLVCSSCKTEGHSSARSKLCKNYNFTLKEIIQRDLGEKNQRYTISIPLQTFLDEGDDNGRLEEAKDKDVKISVIKRLVYEHVINQVLSSNPVVAVAENILTSLSQEVKDAVQVFIGPLIVELKNRLPSFDITKATQNTNPFGILPVLRHILSKYEALITENSIREAHDGQSGSSQHTSSSIENKKKIVPPKIFGLFPNPGQKWCYIKIDSQNVAGIFSGAALKKEADETLFHYTQRRFYKCFNFAKLKIKSLEDFQNLPTNKGKMFLIGTYTDGYTCRVLFCRQYKPSLPVENVSLELEDFNVDEVKKHFRPCAVDPGRKDVFVSYHDNNDLRRLSSREYYAMGGTVRRQQKEQDRKRTSGIEQIEMHIPSPKTTSCLQYVSHLEYMFQHMDALFGFYGFEAARIKWLNYVASQRSIEEAVNILLNGSKKEMFQEGNPHKMPLIIFGDGPKNKSQAKYRGLRTDVMASKNMFSIAQSIWTGNDCPTVFQRQTATLNVVVSAYSDESTA</sequence>
<comment type="caution">
    <text evidence="2">The sequence shown here is derived from an EMBL/GenBank/DDBJ whole genome shotgun (WGS) entry which is preliminary data.</text>
</comment>
<evidence type="ECO:0000256" key="1">
    <source>
        <dbReference type="SAM" id="MobiDB-lite"/>
    </source>
</evidence>
<dbReference type="Proteomes" id="UP001473302">
    <property type="component" value="Unassembled WGS sequence"/>
</dbReference>
<feature type="compositionally biased region" description="Basic and acidic residues" evidence="1">
    <location>
        <begin position="33"/>
        <end position="52"/>
    </location>
</feature>
<keyword evidence="3" id="KW-1185">Reference proteome</keyword>
<accession>A0ABP9Z1H0</accession>
<dbReference type="EMBL" id="BAABUK010000015">
    <property type="protein sequence ID" value="GAA5812939.1"/>
    <property type="molecule type" value="Genomic_DNA"/>
</dbReference>
<name>A0ABP9Z1H0_9FUNG</name>
<organism evidence="2 3">
    <name type="scientific">Mucor flavus</name>
    <dbReference type="NCBI Taxonomy" id="439312"/>
    <lineage>
        <taxon>Eukaryota</taxon>
        <taxon>Fungi</taxon>
        <taxon>Fungi incertae sedis</taxon>
        <taxon>Mucoromycota</taxon>
        <taxon>Mucoromycotina</taxon>
        <taxon>Mucoromycetes</taxon>
        <taxon>Mucorales</taxon>
        <taxon>Mucorineae</taxon>
        <taxon>Mucoraceae</taxon>
        <taxon>Mucor</taxon>
    </lineage>
</organism>